<evidence type="ECO:0000259" key="12">
    <source>
        <dbReference type="Pfam" id="PF00850"/>
    </source>
</evidence>
<evidence type="ECO:0000256" key="9">
    <source>
        <dbReference type="ARBA" id="ARBA00023242"/>
    </source>
</evidence>
<keyword evidence="9 11" id="KW-0539">Nucleus</keyword>
<dbReference type="GO" id="GO:0003682">
    <property type="term" value="F:chromatin binding"/>
    <property type="evidence" value="ECO:0007669"/>
    <property type="project" value="EnsemblFungi"/>
</dbReference>
<dbReference type="GO" id="GO:0031078">
    <property type="term" value="F:histone H3K14 deacetylase activity, hydrolytic mechanism"/>
    <property type="evidence" value="ECO:0007669"/>
    <property type="project" value="UniProtKB-UniRule"/>
</dbReference>
<dbReference type="GO" id="GO:0031509">
    <property type="term" value="P:subtelomeric heterochromatin formation"/>
    <property type="evidence" value="ECO:0007669"/>
    <property type="project" value="EnsemblFungi"/>
</dbReference>
<dbReference type="GO" id="GO:0005721">
    <property type="term" value="C:pericentric heterochromatin"/>
    <property type="evidence" value="ECO:0007669"/>
    <property type="project" value="EnsemblFungi"/>
</dbReference>
<dbReference type="Proteomes" id="UP000011958">
    <property type="component" value="Unassembled WGS sequence"/>
</dbReference>
<dbReference type="OrthoDB" id="424012at2759"/>
<evidence type="ECO:0000259" key="13">
    <source>
        <dbReference type="Pfam" id="PF09757"/>
    </source>
</evidence>
<comment type="function">
    <text evidence="11">Responsible for the deacetylation of lysine residues on the N-terminal part of the core histones (H2A, H2B, H3 and H4). Histone deacetylation gives a tag for epigenetic repression and plays an important role in transcriptional regulation, cell cycle progression and developmental events.</text>
</comment>
<evidence type="ECO:0000256" key="1">
    <source>
        <dbReference type="ARBA" id="ARBA00004123"/>
    </source>
</evidence>
<dbReference type="ESTHER" id="pnemu-m7nra0">
    <property type="family name" value="Arb2_domain"/>
</dbReference>
<dbReference type="GO" id="GO:0045944">
    <property type="term" value="P:positive regulation of transcription by RNA polymerase II"/>
    <property type="evidence" value="ECO:0007669"/>
    <property type="project" value="EnsemblFungi"/>
</dbReference>
<keyword evidence="4 11" id="KW-0678">Repressor</keyword>
<dbReference type="VEuPathDB" id="FungiDB:PNEG_01946"/>
<reference evidence="15" key="1">
    <citation type="journal article" date="2016" name="Nat. Commun.">
        <title>Genome analysis of three Pneumocystis species reveals adaptation mechanisms to life exclusively in mammalian hosts.</title>
        <authorList>
            <person name="Ma L."/>
            <person name="Chen Z."/>
            <person name="Huang D.W."/>
            <person name="Kutty G."/>
            <person name="Ishihara M."/>
            <person name="Wang H."/>
            <person name="Abouelleil A."/>
            <person name="Bishop L."/>
            <person name="Davey E."/>
            <person name="Deng R."/>
            <person name="Deng X."/>
            <person name="Fan L."/>
            <person name="Fantoni G."/>
            <person name="Fitzgerald M."/>
            <person name="Gogineni E."/>
            <person name="Goldberg J.M."/>
            <person name="Handley G."/>
            <person name="Hu X."/>
            <person name="Huber C."/>
            <person name="Jiao X."/>
            <person name="Jones K."/>
            <person name="Levin J.Z."/>
            <person name="Liu Y."/>
            <person name="Macdonald P."/>
            <person name="Melnikov A."/>
            <person name="Raley C."/>
            <person name="Sassi M."/>
            <person name="Sherman B.T."/>
            <person name="Song X."/>
            <person name="Sykes S."/>
            <person name="Tran B."/>
            <person name="Walsh L."/>
            <person name="Xia Y."/>
            <person name="Yang J."/>
            <person name="Young S."/>
            <person name="Zeng Q."/>
            <person name="Zheng X."/>
            <person name="Stephens R."/>
            <person name="Nusbaum C."/>
            <person name="Birren B.W."/>
            <person name="Azadi P."/>
            <person name="Lempicki R.A."/>
            <person name="Cuomo C.A."/>
            <person name="Kovacs J.A."/>
        </authorList>
    </citation>
    <scope>NUCLEOTIDE SEQUENCE [LARGE SCALE GENOMIC DNA]</scope>
    <source>
        <strain evidence="15">B123</strain>
    </source>
</reference>
<dbReference type="OMA" id="CFVSPAC"/>
<accession>M7NRA0</accession>
<keyword evidence="5 11" id="KW-0378">Hydrolase</keyword>
<dbReference type="GO" id="GO:1902794">
    <property type="term" value="P:siRNA-independent facultative heterochromatin formation"/>
    <property type="evidence" value="ECO:0007669"/>
    <property type="project" value="EnsemblFungi"/>
</dbReference>
<dbReference type="EC" id="3.5.1.98" evidence="3 11"/>
<feature type="domain" description="Histone deacetylase" evidence="12">
    <location>
        <begin position="122"/>
        <end position="433"/>
    </location>
</feature>
<dbReference type="GO" id="GO:0000183">
    <property type="term" value="P:rDNA heterochromatin formation"/>
    <property type="evidence" value="ECO:0007669"/>
    <property type="project" value="EnsemblFungi"/>
</dbReference>
<keyword evidence="7 11" id="KW-0805">Transcription regulation</keyword>
<evidence type="ECO:0000256" key="8">
    <source>
        <dbReference type="ARBA" id="ARBA00023163"/>
    </source>
</evidence>
<dbReference type="SUPFAM" id="SSF52768">
    <property type="entry name" value="Arginase/deacetylase"/>
    <property type="match status" value="1"/>
</dbReference>
<dbReference type="GO" id="GO:0000122">
    <property type="term" value="P:negative regulation of transcription by RNA polymerase II"/>
    <property type="evidence" value="ECO:0007669"/>
    <property type="project" value="EnsemblFungi"/>
</dbReference>
<keyword evidence="8 11" id="KW-0804">Transcription</keyword>
<dbReference type="PIRSF" id="PIRSF037919">
    <property type="entry name" value="HDAC_II_yeast"/>
    <property type="match status" value="1"/>
</dbReference>
<dbReference type="InterPro" id="IPR037138">
    <property type="entry name" value="His_deacetylse_dom_sf"/>
</dbReference>
<evidence type="ECO:0000256" key="2">
    <source>
        <dbReference type="ARBA" id="ARBA00007738"/>
    </source>
</evidence>
<comment type="catalytic activity">
    <reaction evidence="10 11">
        <text>N(6)-acetyl-L-lysyl-[histone] + H2O = L-lysyl-[histone] + acetate</text>
        <dbReference type="Rhea" id="RHEA:58196"/>
        <dbReference type="Rhea" id="RHEA-COMP:9845"/>
        <dbReference type="Rhea" id="RHEA-COMP:11338"/>
        <dbReference type="ChEBI" id="CHEBI:15377"/>
        <dbReference type="ChEBI" id="CHEBI:29969"/>
        <dbReference type="ChEBI" id="CHEBI:30089"/>
        <dbReference type="ChEBI" id="CHEBI:61930"/>
        <dbReference type="EC" id="3.5.1.98"/>
    </reaction>
</comment>
<dbReference type="Pfam" id="PF09757">
    <property type="entry name" value="Arb2-like"/>
    <property type="match status" value="1"/>
</dbReference>
<dbReference type="PRINTS" id="PR01270">
    <property type="entry name" value="HDASUPER"/>
</dbReference>
<dbReference type="HOGENOM" id="CLU_007727_4_0_1"/>
<dbReference type="STRING" id="1069680.M7NRA0"/>
<dbReference type="AlphaFoldDB" id="M7NRA0"/>
<comment type="similarity">
    <text evidence="2 11">Belongs to the histone deacetylase family. HD type 2 subfamily.</text>
</comment>
<dbReference type="GO" id="GO:0070823">
    <property type="term" value="C:HDA1 complex"/>
    <property type="evidence" value="ECO:0007669"/>
    <property type="project" value="EnsemblFungi"/>
</dbReference>
<dbReference type="GO" id="GO:0140720">
    <property type="term" value="C:subtelomeric heterochromatin"/>
    <property type="evidence" value="ECO:0007669"/>
    <property type="project" value="EnsemblFungi"/>
</dbReference>
<evidence type="ECO:0000313" key="14">
    <source>
        <dbReference type="EMBL" id="EMR09762.1"/>
    </source>
</evidence>
<name>M7NRA0_PNEMU</name>
<dbReference type="GO" id="GO:0033553">
    <property type="term" value="C:rDNA heterochromatin"/>
    <property type="evidence" value="ECO:0007669"/>
    <property type="project" value="EnsemblFungi"/>
</dbReference>
<dbReference type="GO" id="GO:1990342">
    <property type="term" value="C:heterochromatin island"/>
    <property type="evidence" value="ECO:0007669"/>
    <property type="project" value="EnsemblFungi"/>
</dbReference>
<feature type="domain" description="Arb2-like" evidence="13">
    <location>
        <begin position="484"/>
        <end position="728"/>
    </location>
</feature>
<proteinExistence type="inferred from homology"/>
<comment type="caution">
    <text evidence="14">The sequence shown here is derived from an EMBL/GenBank/DDBJ whole genome shotgun (WGS) entry which is preliminary data.</text>
</comment>
<evidence type="ECO:0000256" key="3">
    <source>
        <dbReference type="ARBA" id="ARBA00012111"/>
    </source>
</evidence>
<protein>
    <recommendedName>
        <fullName evidence="3 11">Histone deacetylase</fullName>
        <ecNumber evidence="3 11">3.5.1.98</ecNumber>
    </recommendedName>
</protein>
<dbReference type="GO" id="GO:0070824">
    <property type="term" value="C:SHREC complex"/>
    <property type="evidence" value="ECO:0007669"/>
    <property type="project" value="EnsemblFungi"/>
</dbReference>
<dbReference type="PANTHER" id="PTHR10625:SF5">
    <property type="entry name" value="HISTONE DEACETYLASE"/>
    <property type="match status" value="1"/>
</dbReference>
<dbReference type="PANTHER" id="PTHR10625">
    <property type="entry name" value="HISTONE DEACETYLASE HDAC1-RELATED"/>
    <property type="match status" value="1"/>
</dbReference>
<dbReference type="InterPro" id="IPR019154">
    <property type="entry name" value="Arb2-like_domain"/>
</dbReference>
<evidence type="ECO:0000256" key="6">
    <source>
        <dbReference type="ARBA" id="ARBA00022853"/>
    </source>
</evidence>
<dbReference type="FunFam" id="3.40.800.20:FF:000005">
    <property type="entry name" value="histone deacetylase 6"/>
    <property type="match status" value="1"/>
</dbReference>
<dbReference type="GO" id="GO:0030466">
    <property type="term" value="P:silent mating-type cassette heterochromatin formation"/>
    <property type="evidence" value="ECO:0007669"/>
    <property type="project" value="EnsemblFungi"/>
</dbReference>
<dbReference type="InterPro" id="IPR023801">
    <property type="entry name" value="His_deacetylse_dom"/>
</dbReference>
<organism evidence="14 15">
    <name type="scientific">Pneumocystis murina (strain B123)</name>
    <name type="common">Mouse pneumocystis pneumonia agent</name>
    <name type="synonym">Pneumocystis carinii f. sp. muris</name>
    <dbReference type="NCBI Taxonomy" id="1069680"/>
    <lineage>
        <taxon>Eukaryota</taxon>
        <taxon>Fungi</taxon>
        <taxon>Dikarya</taxon>
        <taxon>Ascomycota</taxon>
        <taxon>Taphrinomycotina</taxon>
        <taxon>Pneumocystomycetes</taxon>
        <taxon>Pneumocystaceae</taxon>
        <taxon>Pneumocystis</taxon>
    </lineage>
</organism>
<dbReference type="InterPro" id="IPR017321">
    <property type="entry name" value="Hist_deAcase_II_yeast"/>
</dbReference>
<evidence type="ECO:0000256" key="7">
    <source>
        <dbReference type="ARBA" id="ARBA00023015"/>
    </source>
</evidence>
<dbReference type="Pfam" id="PF00850">
    <property type="entry name" value="Hist_deacetyl"/>
    <property type="match status" value="1"/>
</dbReference>
<dbReference type="GeneID" id="19895640"/>
<dbReference type="GO" id="GO:0031508">
    <property type="term" value="P:pericentric heterochromatin formation"/>
    <property type="evidence" value="ECO:0007669"/>
    <property type="project" value="EnsemblFungi"/>
</dbReference>
<comment type="subcellular location">
    <subcellularLocation>
        <location evidence="1 11">Nucleus</location>
    </subcellularLocation>
</comment>
<evidence type="ECO:0000313" key="15">
    <source>
        <dbReference type="Proteomes" id="UP000011958"/>
    </source>
</evidence>
<evidence type="ECO:0000256" key="10">
    <source>
        <dbReference type="ARBA" id="ARBA00048287"/>
    </source>
</evidence>
<evidence type="ECO:0000256" key="5">
    <source>
        <dbReference type="ARBA" id="ARBA00022801"/>
    </source>
</evidence>
<evidence type="ECO:0000256" key="11">
    <source>
        <dbReference type="PIRNR" id="PIRNR037919"/>
    </source>
</evidence>
<dbReference type="InterPro" id="IPR023696">
    <property type="entry name" value="Ureohydrolase_dom_sf"/>
</dbReference>
<sequence>MRTLHRSRKEDVIVDEKISIIGISNLNGVSMVKTDNSLKDKNETQNMDNNSTLNDEKEVKMKEFEVFKESFGKKEGFVVSNDTRSVNESTLSKKKYKFKLKTGICYDVRMRFHATINPVDFHPEDPRRIYRIYKEIADAGLINYDGWSWSNMNEQEIMERISARELTREEALLVHTENHWDRLLQTADMSVNELLYFESIYNSVYFNNESAFCARLSAGGTIETCIAVAEERVRNAIALVRPPGHHAESDCPMGFCLFSNVAIAAKCILQKFSNIQRILILDWDVHHGNGTQRIFYDDSSVLYISLHRYEDGRFYPGSKYGNYDKVGVGKGRGKTVNIPWPCKGMGDDDYIYAFQKVVLPIAYEYNPNMVIISSGFDAAMGDEIGECFVTPVGYAHMTHMLMGLAQGKLVTVLEGGYNLDSISSSALAVTKTLIGEPPPELKITKVSDACIEIIQKVMLEHSKYWNCMRPKSLELNMGSHCIERLDNIIRSYQTKKLFEKWKMIVLPIIKESISFFENQIICTRDFYKAETLVVIVHDAPDVVGYSYASINKINICNSFLIDSLNLYIEWAIKNQYGLMDVNIVSCLDTLNNESYNVASASQELCIYIWDNHLEMADAKNIIFIGVGQGCQGFIHLMEYRDIYDRVDAIVQFYGDNSLKAISSNDEIADWYFKHSLVLTSNRHPIWNLPKRIKRKFGRVIRSDSNEINEILENSFNKVSAFFQDILESNTAIVDN</sequence>
<evidence type="ECO:0000256" key="4">
    <source>
        <dbReference type="ARBA" id="ARBA00022491"/>
    </source>
</evidence>
<dbReference type="GO" id="GO:0000791">
    <property type="term" value="C:euchromatin"/>
    <property type="evidence" value="ECO:0007669"/>
    <property type="project" value="EnsemblFungi"/>
</dbReference>
<dbReference type="Gene3D" id="3.40.800.20">
    <property type="entry name" value="Histone deacetylase domain"/>
    <property type="match status" value="1"/>
</dbReference>
<keyword evidence="6 11" id="KW-0156">Chromatin regulator</keyword>
<dbReference type="eggNOG" id="KOG1343">
    <property type="taxonomic scope" value="Eukaryota"/>
</dbReference>
<dbReference type="InterPro" id="IPR000286">
    <property type="entry name" value="HDACs"/>
</dbReference>
<dbReference type="EMBL" id="AFWA02000009">
    <property type="protein sequence ID" value="EMR09762.1"/>
    <property type="molecule type" value="Genomic_DNA"/>
</dbReference>
<dbReference type="GO" id="GO:0031934">
    <property type="term" value="C:mating-type region heterochromatin"/>
    <property type="evidence" value="ECO:0007669"/>
    <property type="project" value="EnsemblFungi"/>
</dbReference>
<dbReference type="GO" id="GO:0005730">
    <property type="term" value="C:nucleolus"/>
    <property type="evidence" value="ECO:0007669"/>
    <property type="project" value="EnsemblFungi"/>
</dbReference>
<dbReference type="RefSeq" id="XP_007873923.1">
    <property type="nucleotide sequence ID" value="XM_007875732.1"/>
</dbReference>
<gene>
    <name evidence="14" type="ORF">PNEG_01946</name>
</gene>
<keyword evidence="15" id="KW-1185">Reference proteome</keyword>
<dbReference type="GO" id="GO:0042802">
    <property type="term" value="F:identical protein binding"/>
    <property type="evidence" value="ECO:0007669"/>
    <property type="project" value="EnsemblFungi"/>
</dbReference>